<evidence type="ECO:0000256" key="4">
    <source>
        <dbReference type="ARBA" id="ARBA00023012"/>
    </source>
</evidence>
<dbReference type="PROSITE" id="PS50042">
    <property type="entry name" value="CNMP_BINDING_3"/>
    <property type="match status" value="1"/>
</dbReference>
<evidence type="ECO:0000256" key="5">
    <source>
        <dbReference type="SAM" id="MobiDB-lite"/>
    </source>
</evidence>
<dbReference type="AlphaFoldDB" id="A0A239LFH0"/>
<evidence type="ECO:0000256" key="3">
    <source>
        <dbReference type="ARBA" id="ARBA00022777"/>
    </source>
</evidence>
<accession>A0A239LFH0</accession>
<dbReference type="RefSeq" id="WP_089328033.1">
    <property type="nucleotide sequence ID" value="NZ_FZOR01000022.1"/>
</dbReference>
<dbReference type="CDD" id="cd00038">
    <property type="entry name" value="CAP_ED"/>
    <property type="match status" value="1"/>
</dbReference>
<dbReference type="InterPro" id="IPR014710">
    <property type="entry name" value="RmlC-like_jellyroll"/>
</dbReference>
<feature type="domain" description="Histidine kinase" evidence="7">
    <location>
        <begin position="301"/>
        <end position="468"/>
    </location>
</feature>
<feature type="compositionally biased region" description="Gly residues" evidence="5">
    <location>
        <begin position="476"/>
        <end position="492"/>
    </location>
</feature>
<evidence type="ECO:0000256" key="1">
    <source>
        <dbReference type="ARBA" id="ARBA00000085"/>
    </source>
</evidence>
<dbReference type="Pfam" id="PF00027">
    <property type="entry name" value="cNMP_binding"/>
    <property type="match status" value="1"/>
</dbReference>
<dbReference type="Gene3D" id="3.30.565.10">
    <property type="entry name" value="Histidine kinase-like ATPase, C-terminal domain"/>
    <property type="match status" value="1"/>
</dbReference>
<dbReference type="EMBL" id="FZOR01000022">
    <property type="protein sequence ID" value="SNT29085.1"/>
    <property type="molecule type" value="Genomic_DNA"/>
</dbReference>
<evidence type="ECO:0000259" key="6">
    <source>
        <dbReference type="PROSITE" id="PS50042"/>
    </source>
</evidence>
<keyword evidence="3" id="KW-0418">Kinase</keyword>
<dbReference type="Gene3D" id="1.10.287.130">
    <property type="match status" value="1"/>
</dbReference>
<feature type="region of interest" description="Disordered" evidence="5">
    <location>
        <begin position="471"/>
        <end position="492"/>
    </location>
</feature>
<evidence type="ECO:0000313" key="9">
    <source>
        <dbReference type="Proteomes" id="UP000198318"/>
    </source>
</evidence>
<evidence type="ECO:0000259" key="7">
    <source>
        <dbReference type="PROSITE" id="PS50109"/>
    </source>
</evidence>
<dbReference type="GO" id="GO:0000160">
    <property type="term" value="P:phosphorelay signal transduction system"/>
    <property type="evidence" value="ECO:0007669"/>
    <property type="project" value="UniProtKB-KW"/>
</dbReference>
<dbReference type="PANTHER" id="PTHR43065:SF48">
    <property type="entry name" value="HISTIDINE KINASE"/>
    <property type="match status" value="1"/>
</dbReference>
<dbReference type="PANTHER" id="PTHR43065">
    <property type="entry name" value="SENSOR HISTIDINE KINASE"/>
    <property type="match status" value="1"/>
</dbReference>
<dbReference type="PROSITE" id="PS50109">
    <property type="entry name" value="HIS_KIN"/>
    <property type="match status" value="1"/>
</dbReference>
<dbReference type="Proteomes" id="UP000198318">
    <property type="component" value="Unassembled WGS sequence"/>
</dbReference>
<proteinExistence type="predicted"/>
<dbReference type="InterPro" id="IPR005467">
    <property type="entry name" value="His_kinase_dom"/>
</dbReference>
<dbReference type="SUPFAM" id="SSF51206">
    <property type="entry name" value="cAMP-binding domain-like"/>
    <property type="match status" value="1"/>
</dbReference>
<gene>
    <name evidence="8" type="ORF">SAMN05443665_102273</name>
</gene>
<dbReference type="InterPro" id="IPR018490">
    <property type="entry name" value="cNMP-bd_dom_sf"/>
</dbReference>
<evidence type="ECO:0000313" key="8">
    <source>
        <dbReference type="EMBL" id="SNT29085.1"/>
    </source>
</evidence>
<dbReference type="GO" id="GO:0004673">
    <property type="term" value="F:protein histidine kinase activity"/>
    <property type="evidence" value="ECO:0007669"/>
    <property type="project" value="UniProtKB-EC"/>
</dbReference>
<dbReference type="SMART" id="SM00387">
    <property type="entry name" value="HATPase_c"/>
    <property type="match status" value="1"/>
</dbReference>
<comment type="catalytic activity">
    <reaction evidence="1">
        <text>ATP + protein L-histidine = ADP + protein N-phospho-L-histidine.</text>
        <dbReference type="EC" id="2.7.13.3"/>
    </reaction>
</comment>
<evidence type="ECO:0000256" key="2">
    <source>
        <dbReference type="ARBA" id="ARBA00012438"/>
    </source>
</evidence>
<dbReference type="Gene3D" id="2.60.120.10">
    <property type="entry name" value="Jelly Rolls"/>
    <property type="match status" value="1"/>
</dbReference>
<dbReference type="EC" id="2.7.13.3" evidence="2"/>
<name>A0A239LFH0_9ACTN</name>
<protein>
    <recommendedName>
        <fullName evidence="2">histidine kinase</fullName>
        <ecNumber evidence="2">2.7.13.3</ecNumber>
    </recommendedName>
</protein>
<keyword evidence="4" id="KW-0902">Two-component regulatory system</keyword>
<dbReference type="OrthoDB" id="1931120at2"/>
<dbReference type="SUPFAM" id="SSF55874">
    <property type="entry name" value="ATPase domain of HSP90 chaperone/DNA topoisomerase II/histidine kinase"/>
    <property type="match status" value="1"/>
</dbReference>
<dbReference type="PROSITE" id="PS00888">
    <property type="entry name" value="CNMP_BINDING_1"/>
    <property type="match status" value="1"/>
</dbReference>
<dbReference type="InterPro" id="IPR003594">
    <property type="entry name" value="HATPase_dom"/>
</dbReference>
<keyword evidence="9" id="KW-1185">Reference proteome</keyword>
<organism evidence="8 9">
    <name type="scientific">Actinomadura meyerae</name>
    <dbReference type="NCBI Taxonomy" id="240840"/>
    <lineage>
        <taxon>Bacteria</taxon>
        <taxon>Bacillati</taxon>
        <taxon>Actinomycetota</taxon>
        <taxon>Actinomycetes</taxon>
        <taxon>Streptosporangiales</taxon>
        <taxon>Thermomonosporaceae</taxon>
        <taxon>Actinomadura</taxon>
    </lineage>
</organism>
<keyword evidence="3" id="KW-0808">Transferase</keyword>
<dbReference type="PRINTS" id="PR00344">
    <property type="entry name" value="BCTRLSENSOR"/>
</dbReference>
<dbReference type="InterPro" id="IPR004358">
    <property type="entry name" value="Sig_transdc_His_kin-like_C"/>
</dbReference>
<dbReference type="InterPro" id="IPR018488">
    <property type="entry name" value="cNMP-bd_CS"/>
</dbReference>
<dbReference type="InterPro" id="IPR000595">
    <property type="entry name" value="cNMP-bd_dom"/>
</dbReference>
<feature type="domain" description="Cyclic nucleotide-binding" evidence="6">
    <location>
        <begin position="14"/>
        <end position="121"/>
    </location>
</feature>
<reference evidence="8 9" key="1">
    <citation type="submission" date="2017-06" db="EMBL/GenBank/DDBJ databases">
        <authorList>
            <person name="Kim H.J."/>
            <person name="Triplett B.A."/>
        </authorList>
    </citation>
    <scope>NUCLEOTIDE SEQUENCE [LARGE SCALE GENOMIC DNA]</scope>
    <source>
        <strain evidence="8 9">DSM 44715</strain>
    </source>
</reference>
<dbReference type="Pfam" id="PF02518">
    <property type="entry name" value="HATPase_c"/>
    <property type="match status" value="1"/>
</dbReference>
<dbReference type="SMART" id="SM00100">
    <property type="entry name" value="cNMP"/>
    <property type="match status" value="1"/>
</dbReference>
<dbReference type="InterPro" id="IPR036890">
    <property type="entry name" value="HATPase_C_sf"/>
</dbReference>
<sequence length="492" mass="52619">MRTASPEELRTLFLFEALDDEKLDWLSLCGTVAEYPAEGVICAQGDPAEFLYVLLDGEMVMTQTVRGHAVEVSRTDRPGTYGGAVQAYLGHKIEQKYQHSLRAGRPARVFVLPALKFAKAVRKWFPMATHLLEGIFFGMTNARRIVDQRERLTALGTLTAGLTHELNNPAAAAARASAELGERLLGAQRGLADLAAQGVDCKHLSALVSLRPSLPAAPPGGRRSPLEVSDAEDELGDWLEERGVPDAWELAPGLVAAGVGTEQAEEVEQAAGGHLPAAMRWLAEVLEVTQLQAEISEAMGRITALLDSARQYSQLDRAPYGRADLRELLDSTLTMLKRKIGPDVTVKIDYDPGLPPVPVYAAELNQVWTNLIVNSLYAMGGAGTLTIRTARVNDQALVEIGDTGTGIPEEDVDRIFTPFFTTKPVGQGTGLGLDISWRIVADRHGGDIKVASYLPGDTRFQVFLPLTESAAEHAGDGPGEGSGDGAGGGPAG</sequence>